<evidence type="ECO:0000256" key="1">
    <source>
        <dbReference type="ARBA" id="ARBA00022598"/>
    </source>
</evidence>
<dbReference type="RefSeq" id="WP_245904778.1">
    <property type="nucleotide sequence ID" value="NZ_QJTE01000003.1"/>
</dbReference>
<keyword evidence="3 6" id="KW-0547">Nucleotide-binding</keyword>
<dbReference type="AlphaFoldDB" id="A0A318SQD1"/>
<reference evidence="8 9" key="1">
    <citation type="submission" date="2018-06" db="EMBL/GenBank/DDBJ databases">
        <title>Genomic Encyclopedia of Type Strains, Phase III (KMG-III): the genomes of soil and plant-associated and newly described type strains.</title>
        <authorList>
            <person name="Whitman W."/>
        </authorList>
    </citation>
    <scope>NUCLEOTIDE SEQUENCE [LARGE SCALE GENOMIC DNA]</scope>
    <source>
        <strain evidence="8 9">CECT 9025</strain>
    </source>
</reference>
<dbReference type="CDD" id="cd01992">
    <property type="entry name" value="TilS_N"/>
    <property type="match status" value="1"/>
</dbReference>
<dbReference type="PANTHER" id="PTHR43033">
    <property type="entry name" value="TRNA(ILE)-LYSIDINE SYNTHASE-RELATED"/>
    <property type="match status" value="1"/>
</dbReference>
<dbReference type="InterPro" id="IPR012795">
    <property type="entry name" value="tRNA_Ile_lys_synt_N"/>
</dbReference>
<gene>
    <name evidence="6" type="primary">tilS</name>
    <name evidence="8" type="ORF">DFP88_103243</name>
</gene>
<dbReference type="InterPro" id="IPR012094">
    <property type="entry name" value="tRNA_Ile_lys_synt"/>
</dbReference>
<accession>A0A318SQD1</accession>
<feature type="domain" description="tRNA(Ile)-lysidine/2-thiocytidine synthase N-terminal" evidence="7">
    <location>
        <begin position="25"/>
        <end position="200"/>
    </location>
</feature>
<comment type="caution">
    <text evidence="8">The sequence shown here is derived from an EMBL/GenBank/DDBJ whole genome shotgun (WGS) entry which is preliminary data.</text>
</comment>
<dbReference type="GO" id="GO:0005524">
    <property type="term" value="F:ATP binding"/>
    <property type="evidence" value="ECO:0007669"/>
    <property type="project" value="UniProtKB-UniRule"/>
</dbReference>
<evidence type="ECO:0000256" key="2">
    <source>
        <dbReference type="ARBA" id="ARBA00022694"/>
    </source>
</evidence>
<protein>
    <recommendedName>
        <fullName evidence="6">tRNA(Ile)-lysidine synthase</fullName>
        <ecNumber evidence="6">6.3.4.19</ecNumber>
    </recommendedName>
    <alternativeName>
        <fullName evidence="6">tRNA(Ile)-2-lysyl-cytidine synthase</fullName>
    </alternativeName>
    <alternativeName>
        <fullName evidence="6">tRNA(Ile)-lysidine synthetase</fullName>
    </alternativeName>
</protein>
<dbReference type="Pfam" id="PF01171">
    <property type="entry name" value="ATP_bind_3"/>
    <property type="match status" value="1"/>
</dbReference>
<dbReference type="Proteomes" id="UP000248311">
    <property type="component" value="Unassembled WGS sequence"/>
</dbReference>
<keyword evidence="1 6" id="KW-0436">Ligase</keyword>
<organism evidence="8 9">
    <name type="scientific">Pseudoroseicyclus aestuarii</name>
    <dbReference type="NCBI Taxonomy" id="1795041"/>
    <lineage>
        <taxon>Bacteria</taxon>
        <taxon>Pseudomonadati</taxon>
        <taxon>Pseudomonadota</taxon>
        <taxon>Alphaproteobacteria</taxon>
        <taxon>Rhodobacterales</taxon>
        <taxon>Paracoccaceae</taxon>
        <taxon>Pseudoroseicyclus</taxon>
    </lineage>
</organism>
<dbReference type="EC" id="6.3.4.19" evidence="6"/>
<evidence type="ECO:0000256" key="6">
    <source>
        <dbReference type="HAMAP-Rule" id="MF_01161"/>
    </source>
</evidence>
<dbReference type="PANTHER" id="PTHR43033:SF1">
    <property type="entry name" value="TRNA(ILE)-LYSIDINE SYNTHASE-RELATED"/>
    <property type="match status" value="1"/>
</dbReference>
<feature type="binding site" evidence="6">
    <location>
        <begin position="30"/>
        <end position="35"/>
    </location>
    <ligand>
        <name>ATP</name>
        <dbReference type="ChEBI" id="CHEBI:30616"/>
    </ligand>
</feature>
<keyword evidence="4 6" id="KW-0067">ATP-binding</keyword>
<comment type="function">
    <text evidence="6">Ligates lysine onto the cytidine present at position 34 of the AUA codon-specific tRNA(Ile) that contains the anticodon CAU, in an ATP-dependent manner. Cytidine is converted to lysidine, thus changing the amino acid specificity of the tRNA from methionine to isoleucine.</text>
</comment>
<comment type="similarity">
    <text evidence="6">Belongs to the tRNA(Ile)-lysidine synthase family.</text>
</comment>
<dbReference type="SUPFAM" id="SSF52402">
    <property type="entry name" value="Adenine nucleotide alpha hydrolases-like"/>
    <property type="match status" value="1"/>
</dbReference>
<dbReference type="GO" id="GO:0005737">
    <property type="term" value="C:cytoplasm"/>
    <property type="evidence" value="ECO:0007669"/>
    <property type="project" value="UniProtKB-SubCell"/>
</dbReference>
<dbReference type="NCBIfam" id="TIGR02432">
    <property type="entry name" value="lysidine_TilS_N"/>
    <property type="match status" value="1"/>
</dbReference>
<evidence type="ECO:0000313" key="8">
    <source>
        <dbReference type="EMBL" id="PYE83882.1"/>
    </source>
</evidence>
<dbReference type="GO" id="GO:0006400">
    <property type="term" value="P:tRNA modification"/>
    <property type="evidence" value="ECO:0007669"/>
    <property type="project" value="UniProtKB-UniRule"/>
</dbReference>
<dbReference type="EMBL" id="QJTE01000003">
    <property type="protein sequence ID" value="PYE83882.1"/>
    <property type="molecule type" value="Genomic_DNA"/>
</dbReference>
<sequence length="408" mass="44054">MTRARRDPSDPAAALAAALPPAGRIAVAVSGGSDSTALLLLAQQVAPSRLSAVTVDHGLRPEAADEARQVAALCARLGVPHAVLRWEEAGQGGNLMDRARRARRGLIAEWAREQGVDHVLLGHTADDQAETFLMRLSRAAGIDGLSPMAARWDESGVTWHRPLLRQGREDLRDWLRGQGAGWIEDPTNADPRFERARIRRLLALMAQEGLGAQTLAQVSRQIGTAREALDRQAEELAARALVQDRGDVILHPAALAQAPAEARRRLLVAALRWIGQRDYPPRAAALERLEACLLKGRGGVLNGVRLLPAPAPRLTREVQAVEGLSAPPGALWDGRWRVEGPFRQGDTIAALGEAGLSQVPGWRETGLPRASLLAAPAVWRDGALIAAPLARVERRWTARITADFALLR</sequence>
<dbReference type="GO" id="GO:0032267">
    <property type="term" value="F:tRNA(Ile)-lysidine synthase activity"/>
    <property type="evidence" value="ECO:0007669"/>
    <property type="project" value="UniProtKB-EC"/>
</dbReference>
<keyword evidence="9" id="KW-1185">Reference proteome</keyword>
<evidence type="ECO:0000256" key="5">
    <source>
        <dbReference type="ARBA" id="ARBA00048539"/>
    </source>
</evidence>
<evidence type="ECO:0000313" key="9">
    <source>
        <dbReference type="Proteomes" id="UP000248311"/>
    </source>
</evidence>
<keyword evidence="6" id="KW-0963">Cytoplasm</keyword>
<evidence type="ECO:0000256" key="4">
    <source>
        <dbReference type="ARBA" id="ARBA00022840"/>
    </source>
</evidence>
<comment type="domain">
    <text evidence="6">The N-terminal region contains the highly conserved SGGXDS motif, predicted to be a P-loop motif involved in ATP binding.</text>
</comment>
<comment type="subcellular location">
    <subcellularLocation>
        <location evidence="6">Cytoplasm</location>
    </subcellularLocation>
</comment>
<keyword evidence="2 6" id="KW-0819">tRNA processing</keyword>
<evidence type="ECO:0000256" key="3">
    <source>
        <dbReference type="ARBA" id="ARBA00022741"/>
    </source>
</evidence>
<evidence type="ECO:0000259" key="7">
    <source>
        <dbReference type="Pfam" id="PF01171"/>
    </source>
</evidence>
<name>A0A318SQD1_9RHOB</name>
<dbReference type="InterPro" id="IPR011063">
    <property type="entry name" value="TilS/TtcA_N"/>
</dbReference>
<dbReference type="HAMAP" id="MF_01161">
    <property type="entry name" value="tRNA_Ile_lys_synt"/>
    <property type="match status" value="1"/>
</dbReference>
<proteinExistence type="inferred from homology"/>
<comment type="catalytic activity">
    <reaction evidence="5 6">
        <text>cytidine(34) in tRNA(Ile2) + L-lysine + ATP = lysidine(34) in tRNA(Ile2) + AMP + diphosphate + H(+)</text>
        <dbReference type="Rhea" id="RHEA:43744"/>
        <dbReference type="Rhea" id="RHEA-COMP:10625"/>
        <dbReference type="Rhea" id="RHEA-COMP:10670"/>
        <dbReference type="ChEBI" id="CHEBI:15378"/>
        <dbReference type="ChEBI" id="CHEBI:30616"/>
        <dbReference type="ChEBI" id="CHEBI:32551"/>
        <dbReference type="ChEBI" id="CHEBI:33019"/>
        <dbReference type="ChEBI" id="CHEBI:82748"/>
        <dbReference type="ChEBI" id="CHEBI:83665"/>
        <dbReference type="ChEBI" id="CHEBI:456215"/>
        <dbReference type="EC" id="6.3.4.19"/>
    </reaction>
</comment>
<dbReference type="InterPro" id="IPR014729">
    <property type="entry name" value="Rossmann-like_a/b/a_fold"/>
</dbReference>
<dbReference type="Gene3D" id="3.40.50.620">
    <property type="entry name" value="HUPs"/>
    <property type="match status" value="1"/>
</dbReference>